<dbReference type="Proteomes" id="UP000438429">
    <property type="component" value="Unassembled WGS sequence"/>
</dbReference>
<proteinExistence type="predicted"/>
<accession>A0A6A4T5I5</accession>
<organism evidence="1 2">
    <name type="scientific">Scophthalmus maximus</name>
    <name type="common">Turbot</name>
    <name type="synonym">Psetta maxima</name>
    <dbReference type="NCBI Taxonomy" id="52904"/>
    <lineage>
        <taxon>Eukaryota</taxon>
        <taxon>Metazoa</taxon>
        <taxon>Chordata</taxon>
        <taxon>Craniata</taxon>
        <taxon>Vertebrata</taxon>
        <taxon>Euteleostomi</taxon>
        <taxon>Actinopterygii</taxon>
        <taxon>Neopterygii</taxon>
        <taxon>Teleostei</taxon>
        <taxon>Neoteleostei</taxon>
        <taxon>Acanthomorphata</taxon>
        <taxon>Carangaria</taxon>
        <taxon>Pleuronectiformes</taxon>
        <taxon>Pleuronectoidei</taxon>
        <taxon>Scophthalmidae</taxon>
        <taxon>Scophthalmus</taxon>
    </lineage>
</organism>
<gene>
    <name evidence="1" type="ORF">F2P81_007495</name>
</gene>
<comment type="caution">
    <text evidence="1">The sequence shown here is derived from an EMBL/GenBank/DDBJ whole genome shotgun (WGS) entry which is preliminary data.</text>
</comment>
<protein>
    <submittedName>
        <fullName evidence="1">Uncharacterized protein</fullName>
    </submittedName>
</protein>
<name>A0A6A4T5I5_SCOMX</name>
<sequence>MQPRRISKLLQTRYKFPSLLQKSGINKVPGRNVDGSCCDPRSERRTFQGIKFLDQNRIHPKSPGKSLDQVKVKTNIGEERQKLVRKEIKLFMCAIEVLSDQKIEAL</sequence>
<evidence type="ECO:0000313" key="1">
    <source>
        <dbReference type="EMBL" id="KAF0039260.1"/>
    </source>
</evidence>
<dbReference type="AlphaFoldDB" id="A0A6A4T5I5"/>
<evidence type="ECO:0000313" key="2">
    <source>
        <dbReference type="Proteomes" id="UP000438429"/>
    </source>
</evidence>
<dbReference type="EMBL" id="VEVO01000007">
    <property type="protein sequence ID" value="KAF0039260.1"/>
    <property type="molecule type" value="Genomic_DNA"/>
</dbReference>
<reference evidence="1 2" key="1">
    <citation type="submission" date="2019-06" db="EMBL/GenBank/DDBJ databases">
        <title>Draft genomes of female and male turbot (Scophthalmus maximus).</title>
        <authorList>
            <person name="Xu H."/>
            <person name="Xu X.-W."/>
            <person name="Shao C."/>
            <person name="Chen S."/>
        </authorList>
    </citation>
    <scope>NUCLEOTIDE SEQUENCE [LARGE SCALE GENOMIC DNA]</scope>
    <source>
        <strain evidence="1">Ysfricsl-2016a</strain>
        <tissue evidence="1">Blood</tissue>
    </source>
</reference>